<sequence>MSTSIGGYGNTGTSIILSAGIKQMTLEQQALTWETSGGTLSETYAGLGASRSTVIALAPRITQITAWQGNISTAQNNLTMTSSALADMVTQAQALSTNLLSIMGTTESSTVTSVATEAQTALTQLGNTLNTSNGVGYIFAGQDSSEPPIPDGASSLDSSSLATQIASIVSTLSTAGASSVMEQATTAAMDNDSGTSVFSTSLSVSAEDADDLSASVITGSSSSTTMGIVATQSSTSSSASATSTGSPIRDLMRDMMVMSAMSGMSSSTPGYSDLVTQLNTSLQTTISQLGEMEATVGTTQSSLTSTSSTLTNVQTMLETQVTNIQGADIAQVATETSALSTNLEASYELIAKMKSMTLASYI</sequence>
<evidence type="ECO:0000313" key="5">
    <source>
        <dbReference type="EMBL" id="MBO1324652.1"/>
    </source>
</evidence>
<feature type="domain" description="Flagellin C-terminal" evidence="4">
    <location>
        <begin position="283"/>
        <end position="361"/>
    </location>
</feature>
<evidence type="ECO:0000256" key="2">
    <source>
        <dbReference type="ARBA" id="ARBA00005709"/>
    </source>
</evidence>
<dbReference type="NCBIfam" id="NF006489">
    <property type="entry name" value="PRK08913.1"/>
    <property type="match status" value="1"/>
</dbReference>
<evidence type="ECO:0000256" key="1">
    <source>
        <dbReference type="ARBA" id="ARBA00004365"/>
    </source>
</evidence>
<dbReference type="GO" id="GO:0009288">
    <property type="term" value="C:bacterial-type flagellum"/>
    <property type="evidence" value="ECO:0007669"/>
    <property type="project" value="UniProtKB-SubCell"/>
</dbReference>
<dbReference type="Gene3D" id="1.20.1330.10">
    <property type="entry name" value="f41 fragment of flagellin, N-terminal domain"/>
    <property type="match status" value="1"/>
</dbReference>
<gene>
    <name evidence="5" type="ORF">J2D77_05725</name>
</gene>
<evidence type="ECO:0000256" key="3">
    <source>
        <dbReference type="ARBA" id="ARBA00023143"/>
    </source>
</evidence>
<keyword evidence="5" id="KW-0966">Cell projection</keyword>
<dbReference type="Pfam" id="PF00700">
    <property type="entry name" value="Flagellin_C"/>
    <property type="match status" value="1"/>
</dbReference>
<dbReference type="PANTHER" id="PTHR42792:SF1">
    <property type="entry name" value="FLAGELLAR HOOK-ASSOCIATED PROTEIN 3"/>
    <property type="match status" value="1"/>
</dbReference>
<keyword evidence="3" id="KW-0975">Bacterial flagellum</keyword>
<dbReference type="GO" id="GO:0005198">
    <property type="term" value="F:structural molecule activity"/>
    <property type="evidence" value="ECO:0007669"/>
    <property type="project" value="InterPro"/>
</dbReference>
<keyword evidence="6" id="KW-1185">Reference proteome</keyword>
<dbReference type="RefSeq" id="WP_207845330.1">
    <property type="nucleotide sequence ID" value="NZ_JAFVMH010000002.1"/>
</dbReference>
<organism evidence="5 6">
    <name type="scientific">Acetobacter garciniae</name>
    <dbReference type="NCBI Taxonomy" id="2817435"/>
    <lineage>
        <taxon>Bacteria</taxon>
        <taxon>Pseudomonadati</taxon>
        <taxon>Pseudomonadota</taxon>
        <taxon>Alphaproteobacteria</taxon>
        <taxon>Acetobacterales</taxon>
        <taxon>Acetobacteraceae</taxon>
        <taxon>Acetobacter</taxon>
    </lineage>
</organism>
<dbReference type="EMBL" id="JAFVMH010000002">
    <property type="protein sequence ID" value="MBO1324652.1"/>
    <property type="molecule type" value="Genomic_DNA"/>
</dbReference>
<dbReference type="InterPro" id="IPR001492">
    <property type="entry name" value="Flagellin"/>
</dbReference>
<proteinExistence type="inferred from homology"/>
<protein>
    <submittedName>
        <fullName evidence="5">Flagellin</fullName>
    </submittedName>
</protein>
<keyword evidence="5" id="KW-0969">Cilium</keyword>
<comment type="caution">
    <text evidence="5">The sequence shown here is derived from an EMBL/GenBank/DDBJ whole genome shotgun (WGS) entry which is preliminary data.</text>
</comment>
<reference evidence="5" key="1">
    <citation type="submission" date="2021-03" db="EMBL/GenBank/DDBJ databases">
        <title>The complete genome sequence of Acetobacter sp. TBRC 12339.</title>
        <authorList>
            <person name="Charoenyingcharoen P."/>
            <person name="Yukphan P."/>
        </authorList>
    </citation>
    <scope>NUCLEOTIDE SEQUENCE</scope>
    <source>
        <strain evidence="5">TBRC 12339</strain>
    </source>
</reference>
<name>A0A939HNG6_9PROT</name>
<dbReference type="SUPFAM" id="SSF64518">
    <property type="entry name" value="Phase 1 flagellin"/>
    <property type="match status" value="1"/>
</dbReference>
<comment type="subcellular location">
    <subcellularLocation>
        <location evidence="1">Bacterial flagellum</location>
    </subcellularLocation>
</comment>
<dbReference type="PANTHER" id="PTHR42792">
    <property type="entry name" value="FLAGELLIN"/>
    <property type="match status" value="1"/>
</dbReference>
<keyword evidence="5" id="KW-0282">Flagellum</keyword>
<dbReference type="AlphaFoldDB" id="A0A939HNG6"/>
<dbReference type="Proteomes" id="UP000664073">
    <property type="component" value="Unassembled WGS sequence"/>
</dbReference>
<evidence type="ECO:0000313" key="6">
    <source>
        <dbReference type="Proteomes" id="UP000664073"/>
    </source>
</evidence>
<comment type="similarity">
    <text evidence="2">Belongs to the bacterial flagellin family.</text>
</comment>
<evidence type="ECO:0000259" key="4">
    <source>
        <dbReference type="Pfam" id="PF00700"/>
    </source>
</evidence>
<accession>A0A939HNG6</accession>
<dbReference type="InterPro" id="IPR046358">
    <property type="entry name" value="Flagellin_C"/>
</dbReference>